<dbReference type="Proteomes" id="UP000610093">
    <property type="component" value="Segment"/>
</dbReference>
<evidence type="ECO:0000259" key="5">
    <source>
        <dbReference type="Pfam" id="PF13169"/>
    </source>
</evidence>
<feature type="transmembrane region" description="Helical" evidence="3">
    <location>
        <begin position="51"/>
        <end position="73"/>
    </location>
</feature>
<feature type="compositionally biased region" description="Polar residues" evidence="2">
    <location>
        <begin position="274"/>
        <end position="284"/>
    </location>
</feature>
<feature type="domain" description="Poxvirus B22R protein N-terminal" evidence="5">
    <location>
        <begin position="78"/>
        <end position="160"/>
    </location>
</feature>
<feature type="region of interest" description="Disordered" evidence="2">
    <location>
        <begin position="2039"/>
        <end position="2060"/>
    </location>
</feature>
<accession>A0A858A0P6</accession>
<sequence length="2163" mass="237661">MSIEAMSSADGLSGPGFTISIIYALEIAPAGKVNFYRHTWSGRVMSPRGDLAARCAVPLVALLTILFAALFAAGSGTEMACYRKIGLYSLTGEMHRAQETRVVSVLDVDSRVLAEMETLQDGFHWDALRSNASARFRSACENTSTPQVSYVVRQGLTLLTRANCSDDGNSTDILSGLNGTLLVTVCNMTLELQQQDCPATMQGLELSVHEGSVTLTLVSGLVSSVNPFVPSENATRCLMAVPTKITYNGSCENIPLSTPTSMPEGTPPGASADTLKNTESTPGNASADERPLASTPAPLSTPASFFATTLEISSGTRAVTVAWNLASTPTLTPASMSFEEQHVVWTNLTVEDNCTIMVGIQVKSSAQSACERADMETVLAVVGVLTEYTEALHRLNLSSDNETKDYYECMMLGSPSCFLQGLRQVALHNVMQNLQAKALTRARRTRSLHDDNAHCLHRHFGMGPGVGDHCENIEEPLARVRRSDPPRPTPPRVRRPRPGGVDTPQRPLPKPRPGGGSTPPIPPTKPKSLVEKVSESLGMKPVIGPGVQEVQLGAHGSDGSVVGSDGLTTSLREQLRKAVEQRAPTLPTDMNPDDLEKARIRWREGGGHLQGLCSEAVRYKEESIRSAAGKAHDWSKRKHRWGQRRGFHGTRGGGHGDEDSDLEDVEQVRQQLKEMGIGPLGRQRSSGSSSDLEDVEEVRQQLKEMGIGPLGRQRSSGSSSDLEDVEEVRQQLKEMGIGPLGKRKSSSSSNSDFEHLQDTQQQLVKKGLFRGGRQSGPTRFDESVWKKLDQLGGPAHAPVFSPQVHGSPPGDVVAPLETRMSGDPGHLDVHSSGRHTPTFPNLDTGTRVSVAETTYAVLGGGGGPRPPRRLRERQREGGDGVGDYAELDWGEQRHAGRRRGHGRGVQDGSGPLPPIPGEKSPTGRQLGDRPLPPTPTSRHEDSPGTRLGRKICKRSLDSLLCGMLGTRPDSDSVPHDPVYESVQGPYSLLGEHNRPPATNPNYREPVYSTLGMPTGPEAPSKTGGGPSAPPTELMPADTSSPRMKQLAREENRLEKFLSAVSLSTYLSSAQTQLREVMMVQPHMPHGMAVATMISSIVSTAGGTLALAGASNPVTAAAGLALQGVGMLIDIGTSLYYLIKGQSRPPPVDPVTEKFSTYARHMAQASAGARLCLMPDSDLRLTLAYRHSHFESAAGEKGALAFADTPMTLVYYLRSQYIVYNTRVTVTCPIGTLRLLEGDISAYAVLESVGEDGASHYALPGIMELLSNHPNASFTCGSEVGARFVPFDRELGDMQLLRVAAPGEPKETESIPSNVCDLFPLKRFYLLTDGCPHDRSQTAITYVTCGTLLRMASWEPVRNRWVLLNPFFRSADEFIQLFTFSQYDFSGSTIRLHELDAPEAFCSQRVSSTCYWPEPMMLEDVTACETRIRKIHVELATVGGSGYTSFVLTCPPGSTPFHVSNVSVVAIPQNTRRTAVRYAATTQTSILVSCVHNTNPAYKSDIVVLTFSTQGLRSRFSDMEKWTQRKMLFDSSAWAMPLRSRTCKRPEENTLCHLAYSVSQQRAEYHLQVQTLPEQRLHEYYHGELDALTLQLTRTHFASDLHLRVDVSFLASAYRTPENLWKHAAKQMRTFSAITITLYPCASMVGMFDIKYEQVLARLLYLGTKDHGNGQNLTFHALNSLNDSRHARHGHELHADYSCRAHLDIPEKTVSLHCPPLSLPKAPFNDTGVDGICVVVTSSRDHCAVQSEEGVREGYTSYEAETPFLSCGAYVQEYAVRENFCYYERTLRIPLAHDYDPCSTAMVLGYAHVWLETRLVSPPYVQEFGYDPSRNEYANRSLFEQLQDLQRQYEELLKHSSNPAVRMANQLAATLTEEARAIFRINADSQLMQTAFEADEERLRELEARIENTMQDIFLNTMSYQELDALRRSAFSTRCCVLDGTSVRKYFPLEHYLCGNYGDYIVTAGEYRFLLINHTLVDEAYYNATEQPWLTCYEITLVPVSTEEQRARVEEALFLDALESVLQDLFNRYDENLTVILHNPGLGKHDEEEDGGTSNDNGPGGTGLSVPLGVSLATAMLVLLAFLLARRGYAAKCMGKYSPLKAQQKQVRDFWKQVCERYSAREEAGISGELARSASFYERRSSDGGHFARRSSSALLLRQEETSA</sequence>
<protein>
    <submittedName>
        <fullName evidence="6">MC035R</fullName>
    </submittedName>
</protein>
<name>A0A858A0P6_9POXV</name>
<feature type="domain" description="Poxvirus B22R protein C-terminal" evidence="4">
    <location>
        <begin position="1088"/>
        <end position="1280"/>
    </location>
</feature>
<feature type="region of interest" description="Disordered" evidence="2">
    <location>
        <begin position="1011"/>
        <end position="1044"/>
    </location>
</feature>
<keyword evidence="3" id="KW-1133">Transmembrane helix</keyword>
<dbReference type="InterPro" id="IPR025133">
    <property type="entry name" value="Poxvirus_B22R_N_dom"/>
</dbReference>
<gene>
    <name evidence="6" type="primary">MC035R</name>
</gene>
<feature type="coiled-coil region" evidence="1">
    <location>
        <begin position="1884"/>
        <end position="1911"/>
    </location>
</feature>
<feature type="transmembrane region" description="Helical" evidence="3">
    <location>
        <begin position="2063"/>
        <end position="2084"/>
    </location>
</feature>
<dbReference type="Pfam" id="PF13169">
    <property type="entry name" value="Poxvirus_B22R_N"/>
    <property type="match status" value="1"/>
</dbReference>
<dbReference type="EMBL" id="MN931743">
    <property type="protein sequence ID" value="QHW16953.1"/>
    <property type="molecule type" value="Genomic_DNA"/>
</dbReference>
<feature type="region of interest" description="Disordered" evidence="2">
    <location>
        <begin position="478"/>
        <end position="531"/>
    </location>
</feature>
<feature type="transmembrane region" description="Helical" evidence="3">
    <location>
        <begin position="12"/>
        <end position="30"/>
    </location>
</feature>
<evidence type="ECO:0000259" key="4">
    <source>
        <dbReference type="Pfam" id="PF13168"/>
    </source>
</evidence>
<feature type="region of interest" description="Disordered" evidence="2">
    <location>
        <begin position="635"/>
        <end position="760"/>
    </location>
</feature>
<dbReference type="Pfam" id="PF04395">
    <property type="entry name" value="Poxvirus_B22R"/>
    <property type="match status" value="1"/>
</dbReference>
<feature type="compositionally biased region" description="Basic residues" evidence="2">
    <location>
        <begin position="635"/>
        <end position="648"/>
    </location>
</feature>
<dbReference type="Pfam" id="PF13168">
    <property type="entry name" value="Poxvirus_B22R_C"/>
    <property type="match status" value="1"/>
</dbReference>
<evidence type="ECO:0000256" key="1">
    <source>
        <dbReference type="SAM" id="Coils"/>
    </source>
</evidence>
<proteinExistence type="predicted"/>
<evidence type="ECO:0000256" key="3">
    <source>
        <dbReference type="SAM" id="Phobius"/>
    </source>
</evidence>
<dbReference type="InterPro" id="IPR007490">
    <property type="entry name" value="Poxvirus_B22"/>
</dbReference>
<keyword evidence="3" id="KW-0812">Transmembrane</keyword>
<feature type="region of interest" description="Disordered" evidence="2">
    <location>
        <begin position="256"/>
        <end position="298"/>
    </location>
</feature>
<evidence type="ECO:0000313" key="7">
    <source>
        <dbReference type="Proteomes" id="UP000610093"/>
    </source>
</evidence>
<keyword evidence="3" id="KW-0472">Membrane</keyword>
<feature type="region of interest" description="Disordered" evidence="2">
    <location>
        <begin position="856"/>
        <end position="950"/>
    </location>
</feature>
<keyword evidence="1" id="KW-0175">Coiled coil</keyword>
<organism evidence="6 7">
    <name type="scientific">Molluscum contagiosum virus</name>
    <dbReference type="NCBI Taxonomy" id="10279"/>
    <lineage>
        <taxon>Viruses</taxon>
        <taxon>Varidnaviria</taxon>
        <taxon>Bamfordvirae</taxon>
        <taxon>Nucleocytoviricota</taxon>
        <taxon>Pokkesviricetes</taxon>
        <taxon>Chitovirales</taxon>
        <taxon>Poxviridae</taxon>
        <taxon>Chordopoxvirinae</taxon>
        <taxon>Molluscipoxvirus</taxon>
        <taxon>Molluscipoxvirus molluscum</taxon>
    </lineage>
</organism>
<dbReference type="InterPro" id="IPR025128">
    <property type="entry name" value="Poxvirus_B22R_C_dom"/>
</dbReference>
<evidence type="ECO:0000256" key="2">
    <source>
        <dbReference type="SAM" id="MobiDB-lite"/>
    </source>
</evidence>
<evidence type="ECO:0000313" key="6">
    <source>
        <dbReference type="EMBL" id="QHW16953.1"/>
    </source>
</evidence>
<reference evidence="6" key="1">
    <citation type="submission" date="2020-01" db="EMBL/GenBank/DDBJ databases">
        <title>Global genomic diversity of Molluscum contagiosum virus.</title>
        <authorList>
            <person name="Zorec T.M."/>
            <person name="Skubic L."/>
            <person name="Hosnjak L."/>
            <person name="Trcko K."/>
            <person name="Poljak M."/>
        </authorList>
    </citation>
    <scope>NUCLEOTIDE SEQUENCE</scope>
    <source>
        <strain evidence="6">MCV1_P02S01B</strain>
    </source>
</reference>